<evidence type="ECO:0000313" key="3">
    <source>
        <dbReference type="EMBL" id="OBZ89126.1"/>
    </source>
</evidence>
<dbReference type="OrthoDB" id="1204at2759"/>
<reference evidence="3 4" key="1">
    <citation type="submission" date="2016-03" db="EMBL/GenBank/DDBJ databases">
        <title>Choanephora cucurbitarum.</title>
        <authorList>
            <person name="Min B."/>
            <person name="Park H."/>
            <person name="Park J.-H."/>
            <person name="Shin H.-D."/>
            <person name="Choi I.-G."/>
        </authorList>
    </citation>
    <scope>NUCLEOTIDE SEQUENCE [LARGE SCALE GENOMIC DNA]</scope>
    <source>
        <strain evidence="3 4">KUS-F28377</strain>
    </source>
</reference>
<feature type="compositionally biased region" description="Polar residues" evidence="1">
    <location>
        <begin position="114"/>
        <end position="140"/>
    </location>
</feature>
<name>A0A1C7NKW7_9FUNG</name>
<keyword evidence="2" id="KW-1133">Transmembrane helix</keyword>
<dbReference type="AlphaFoldDB" id="A0A1C7NKW7"/>
<dbReference type="GO" id="GO:0000329">
    <property type="term" value="C:fungal-type vacuole membrane"/>
    <property type="evidence" value="ECO:0007669"/>
    <property type="project" value="TreeGrafter"/>
</dbReference>
<evidence type="ECO:0008006" key="5">
    <source>
        <dbReference type="Google" id="ProtNLM"/>
    </source>
</evidence>
<dbReference type="InterPro" id="IPR024260">
    <property type="entry name" value="Vac7"/>
</dbReference>
<comment type="caution">
    <text evidence="3">The sequence shown here is derived from an EMBL/GenBank/DDBJ whole genome shotgun (WGS) entry which is preliminary data.</text>
</comment>
<feature type="compositionally biased region" description="Polar residues" evidence="1">
    <location>
        <begin position="1"/>
        <end position="10"/>
    </location>
</feature>
<keyword evidence="2" id="KW-0472">Membrane</keyword>
<dbReference type="Pfam" id="PF12751">
    <property type="entry name" value="Vac7"/>
    <property type="match status" value="1"/>
</dbReference>
<dbReference type="InParanoid" id="A0A1C7NKW7"/>
<keyword evidence="4" id="KW-1185">Reference proteome</keyword>
<keyword evidence="2" id="KW-0812">Transmembrane</keyword>
<dbReference type="GO" id="GO:0000011">
    <property type="term" value="P:vacuole inheritance"/>
    <property type="evidence" value="ECO:0007669"/>
    <property type="project" value="TreeGrafter"/>
</dbReference>
<protein>
    <recommendedName>
        <fullName evidence="5">Vacuolar segregation protein 7</fullName>
    </recommendedName>
</protein>
<sequence length="522" mass="58748">MSNTPTTKASSRNKEMSSHVSTSLQNQQVDANSLNIPMTSANRAVKNQSMGNKHHLNSVRSVESLSGNISRPKLHTMHSFDAHRYPTLENTTGLSKNSRITVEPVSFIVDNNGGSSNVTKWGGSQSDVKSVRSFSEPTSNTKKKVKPKSKTRKQHITPTEVFAKNLSEAVLDVDDSCDNGYVYPTLHKLYPGPSPPMSPFEISGSLQDDSGSYFSDYNRHKPRRPGLRSAISELPDMGFKNSYRYASFPSKLEKQGQYRGYHYRCSSSESDEENDESLSLLHFPSQRSSYNYKLTLCIRRRKQSTCSSLRSIVCYWWLTLLFSISALVALVIMAIANPLQSVEIISFGNVLGTQKQLMFDLHVRASDNDHRNTNSWSVQISHAVISMFAASHYVPTRVQNTTYKESIFKHEYLGSIEKLDNPLIFEASSLLYFTSKTSVSTSQIQVKNPGQTKDDLSGNERWSLLIRYPYELTLRGVLRYQLFPFLNTKTYFARVCKVVQVDPATGIVNEAPAPEQSICDEY</sequence>
<organism evidence="3 4">
    <name type="scientific">Choanephora cucurbitarum</name>
    <dbReference type="NCBI Taxonomy" id="101091"/>
    <lineage>
        <taxon>Eukaryota</taxon>
        <taxon>Fungi</taxon>
        <taxon>Fungi incertae sedis</taxon>
        <taxon>Mucoromycota</taxon>
        <taxon>Mucoromycotina</taxon>
        <taxon>Mucoromycetes</taxon>
        <taxon>Mucorales</taxon>
        <taxon>Mucorineae</taxon>
        <taxon>Choanephoraceae</taxon>
        <taxon>Choanephoroideae</taxon>
        <taxon>Choanephora</taxon>
    </lineage>
</organism>
<dbReference type="EMBL" id="LUGH01000112">
    <property type="protein sequence ID" value="OBZ89126.1"/>
    <property type="molecule type" value="Genomic_DNA"/>
</dbReference>
<dbReference type="GO" id="GO:0010513">
    <property type="term" value="P:positive regulation of phosphatidylinositol biosynthetic process"/>
    <property type="evidence" value="ECO:0007669"/>
    <property type="project" value="TreeGrafter"/>
</dbReference>
<feature type="region of interest" description="Disordered" evidence="1">
    <location>
        <begin position="1"/>
        <end position="34"/>
    </location>
</feature>
<dbReference type="GO" id="GO:1903778">
    <property type="term" value="P:protein localization to vacuolar membrane"/>
    <property type="evidence" value="ECO:0007669"/>
    <property type="project" value="TreeGrafter"/>
</dbReference>
<dbReference type="STRING" id="101091.A0A1C7NKW7"/>
<gene>
    <name evidence="3" type="ORF">A0J61_02820</name>
</gene>
<feature type="region of interest" description="Disordered" evidence="1">
    <location>
        <begin position="114"/>
        <end position="154"/>
    </location>
</feature>
<dbReference type="Proteomes" id="UP000093000">
    <property type="component" value="Unassembled WGS sequence"/>
</dbReference>
<evidence type="ECO:0000313" key="4">
    <source>
        <dbReference type="Proteomes" id="UP000093000"/>
    </source>
</evidence>
<dbReference type="PANTHER" id="PTHR28258">
    <property type="entry name" value="VACUOLAR SEGREGATION PROTEIN 7"/>
    <property type="match status" value="1"/>
</dbReference>
<dbReference type="PANTHER" id="PTHR28258:SF1">
    <property type="entry name" value="VACUOLAR SEGREGATION PROTEIN 7"/>
    <property type="match status" value="1"/>
</dbReference>
<evidence type="ECO:0000256" key="1">
    <source>
        <dbReference type="SAM" id="MobiDB-lite"/>
    </source>
</evidence>
<evidence type="ECO:0000256" key="2">
    <source>
        <dbReference type="SAM" id="Phobius"/>
    </source>
</evidence>
<feature type="transmembrane region" description="Helical" evidence="2">
    <location>
        <begin position="315"/>
        <end position="336"/>
    </location>
</feature>
<proteinExistence type="predicted"/>
<feature type="compositionally biased region" description="Basic residues" evidence="1">
    <location>
        <begin position="141"/>
        <end position="154"/>
    </location>
</feature>
<feature type="compositionally biased region" description="Polar residues" evidence="1">
    <location>
        <begin position="18"/>
        <end position="34"/>
    </location>
</feature>
<accession>A0A1C7NKW7</accession>
<dbReference type="GO" id="GO:0070772">
    <property type="term" value="C:PAS complex"/>
    <property type="evidence" value="ECO:0007669"/>
    <property type="project" value="TreeGrafter"/>
</dbReference>